<dbReference type="AlphaFoldDB" id="A0A0H2RJP5"/>
<dbReference type="EMBL" id="KQ085985">
    <property type="protein sequence ID" value="KLO12079.1"/>
    <property type="molecule type" value="Genomic_DNA"/>
</dbReference>
<reference evidence="2 3" key="1">
    <citation type="submission" date="2015-04" db="EMBL/GenBank/DDBJ databases">
        <title>Complete genome sequence of Schizopora paradoxa KUC8140, a cosmopolitan wood degrader in East Asia.</title>
        <authorList>
            <consortium name="DOE Joint Genome Institute"/>
            <person name="Min B."/>
            <person name="Park H."/>
            <person name="Jang Y."/>
            <person name="Kim J.-J."/>
            <person name="Kim K.H."/>
            <person name="Pangilinan J."/>
            <person name="Lipzen A."/>
            <person name="Riley R."/>
            <person name="Grigoriev I.V."/>
            <person name="Spatafora J.W."/>
            <person name="Choi I.-G."/>
        </authorList>
    </citation>
    <scope>NUCLEOTIDE SEQUENCE [LARGE SCALE GENOMIC DNA]</scope>
    <source>
        <strain evidence="2 3">KUC8140</strain>
    </source>
</reference>
<evidence type="ECO:0000256" key="1">
    <source>
        <dbReference type="SAM" id="MobiDB-lite"/>
    </source>
</evidence>
<dbReference type="Proteomes" id="UP000053477">
    <property type="component" value="Unassembled WGS sequence"/>
</dbReference>
<protein>
    <submittedName>
        <fullName evidence="2">Uncharacterized protein</fullName>
    </submittedName>
</protein>
<sequence length="313" mass="34998">MPGLGRYGVWLLHPREGDVKSEDRFWEEYGKKVCDNEVTTYIESVVGMEFCLRWVVNETLASSKAKIFINGFYTTSRTHNADSGIGWHTLLAFRSENGSVHRHTFAPLPAAIAAESALPGPCDRACTIRVEVDHVDVHRKELSDDNEGRGTVHKEPPRALTSLLPVNDASRRAIQHAIVLGKELTGMPQHIKKPKYLNICQPCCPKPVAIFTFICRPRATLLELRVMPDPALGKAVEGIKRCKRRIEEIKIEMSDNKHQLQSLEKIKKRLKKESGRIQSQPEASAGSSLECPIDLTEPDPPVGLTTRLPIDLT</sequence>
<feature type="region of interest" description="Disordered" evidence="1">
    <location>
        <begin position="271"/>
        <end position="313"/>
    </location>
</feature>
<dbReference type="InParanoid" id="A0A0H2RJP5"/>
<organism evidence="2 3">
    <name type="scientific">Schizopora paradoxa</name>
    <dbReference type="NCBI Taxonomy" id="27342"/>
    <lineage>
        <taxon>Eukaryota</taxon>
        <taxon>Fungi</taxon>
        <taxon>Dikarya</taxon>
        <taxon>Basidiomycota</taxon>
        <taxon>Agaricomycotina</taxon>
        <taxon>Agaricomycetes</taxon>
        <taxon>Hymenochaetales</taxon>
        <taxon>Schizoporaceae</taxon>
        <taxon>Schizopora</taxon>
    </lineage>
</organism>
<evidence type="ECO:0000313" key="2">
    <source>
        <dbReference type="EMBL" id="KLO12079.1"/>
    </source>
</evidence>
<evidence type="ECO:0000313" key="3">
    <source>
        <dbReference type="Proteomes" id="UP000053477"/>
    </source>
</evidence>
<keyword evidence="3" id="KW-1185">Reference proteome</keyword>
<feature type="compositionally biased region" description="Polar residues" evidence="1">
    <location>
        <begin position="276"/>
        <end position="287"/>
    </location>
</feature>
<proteinExistence type="predicted"/>
<accession>A0A0H2RJP5</accession>
<name>A0A0H2RJP5_9AGAM</name>
<gene>
    <name evidence="2" type="ORF">SCHPADRAFT_905441</name>
</gene>